<accession>A0A379B7H1</accession>
<feature type="domain" description="N-terminal" evidence="1">
    <location>
        <begin position="10"/>
        <end position="136"/>
    </location>
</feature>
<name>A0A379B7H1_9PAST</name>
<sequence>MNSQIQHKPDLYQEITDRIIKCLEEGAAPWLKPWNSPDYNLALPKNAVSGRLYSGVNILLLWMASAEKGYKQSKWLTAQSANKLGGHVRKGEKATIIVNYRPVDREKLDDEGNTILDDEGNPEMEHFALLKRHAVFNIEQCENLPQYLYDDTHIIKNDEDPYEIFREIRQIIDGMSVKVDIKPQNKAYYSSAKDVIAIPEIKQFTSEQEFYSVLLHEITHATGHKDRLNREGVTGTSGRLSKVYAFEELVAEMGSAFLCAHIGFNTVQQNAGYINGWIQLLKEDKRAIFKASGKAREACQYMFDCLQVMEQYERLNFAA</sequence>
<evidence type="ECO:0000313" key="3">
    <source>
        <dbReference type="EMBL" id="SUB34432.1"/>
    </source>
</evidence>
<proteinExistence type="predicted"/>
<protein>
    <submittedName>
        <fullName evidence="3">DNA primase TraC</fullName>
        <ecNumber evidence="3">2.7.7.-</ecNumber>
    </submittedName>
</protein>
<dbReference type="Pfam" id="PF18818">
    <property type="entry name" value="MPTase-PolyVal"/>
    <property type="match status" value="1"/>
</dbReference>
<evidence type="ECO:0000259" key="1">
    <source>
        <dbReference type="Pfam" id="PF08401"/>
    </source>
</evidence>
<reference evidence="3 4" key="1">
    <citation type="submission" date="2018-06" db="EMBL/GenBank/DDBJ databases">
        <authorList>
            <consortium name="Pathogen Informatics"/>
            <person name="Doyle S."/>
        </authorList>
    </citation>
    <scope>NUCLEOTIDE SEQUENCE [LARGE SCALE GENOMIC DNA]</scope>
    <source>
        <strain evidence="3 4">NCTC10699</strain>
    </source>
</reference>
<dbReference type="EC" id="2.7.7.-" evidence="3"/>
<organism evidence="3 4">
    <name type="scientific">[Pasteurella] mairii</name>
    <dbReference type="NCBI Taxonomy" id="757"/>
    <lineage>
        <taxon>Bacteria</taxon>
        <taxon>Pseudomonadati</taxon>
        <taxon>Pseudomonadota</taxon>
        <taxon>Gammaproteobacteria</taxon>
        <taxon>Pasteurellales</taxon>
        <taxon>Pasteurellaceae</taxon>
    </lineage>
</organism>
<dbReference type="GO" id="GO:0003697">
    <property type="term" value="F:single-stranded DNA binding"/>
    <property type="evidence" value="ECO:0007669"/>
    <property type="project" value="InterPro"/>
</dbReference>
<dbReference type="InterPro" id="IPR013610">
    <property type="entry name" value="ArdC_N"/>
</dbReference>
<dbReference type="Pfam" id="PF08401">
    <property type="entry name" value="ArdcN"/>
    <property type="match status" value="1"/>
</dbReference>
<evidence type="ECO:0000313" key="4">
    <source>
        <dbReference type="Proteomes" id="UP000254280"/>
    </source>
</evidence>
<dbReference type="InterPro" id="IPR041459">
    <property type="entry name" value="MPTase-PolyVal"/>
</dbReference>
<dbReference type="AlphaFoldDB" id="A0A379B7H1"/>
<evidence type="ECO:0000259" key="2">
    <source>
        <dbReference type="Pfam" id="PF18818"/>
    </source>
</evidence>
<dbReference type="EMBL" id="UGSS01000002">
    <property type="protein sequence ID" value="SUB34432.1"/>
    <property type="molecule type" value="Genomic_DNA"/>
</dbReference>
<dbReference type="InterPro" id="IPR017113">
    <property type="entry name" value="Antirestriction_ArdC"/>
</dbReference>
<dbReference type="Proteomes" id="UP000254280">
    <property type="component" value="Unassembled WGS sequence"/>
</dbReference>
<gene>
    <name evidence="3" type="primary">traC</name>
    <name evidence="3" type="ORF">NCTC10699_02101</name>
</gene>
<dbReference type="GO" id="GO:0016779">
    <property type="term" value="F:nucleotidyltransferase activity"/>
    <property type="evidence" value="ECO:0007669"/>
    <property type="project" value="UniProtKB-KW"/>
</dbReference>
<keyword evidence="3" id="KW-0808">Transferase</keyword>
<dbReference type="PIRSF" id="PIRSF037112">
    <property type="entry name" value="Antirestriction_ArdC"/>
    <property type="match status" value="1"/>
</dbReference>
<keyword evidence="4" id="KW-1185">Reference proteome</keyword>
<keyword evidence="3" id="KW-0548">Nucleotidyltransferase</keyword>
<feature type="domain" description="Polyvalent protein metallopeptidase" evidence="2">
    <location>
        <begin position="168"/>
        <end position="292"/>
    </location>
</feature>
<dbReference type="OrthoDB" id="9792687at2"/>